<name>A0A0R1HFT2_9LACO</name>
<dbReference type="AlphaFoldDB" id="A0A0R1HFT2"/>
<protein>
    <submittedName>
        <fullName evidence="5">Type I restriction enzyme specificity protein</fullName>
    </submittedName>
</protein>
<dbReference type="PATRIC" id="fig|1423719.4.peg.886"/>
<sequence>MLSKNNVLPPKIRFATFIGDWEQRKLGEAVSFLNGKAYKQQELLNEGKYRVLRVGNFNTNNKWYYSDLELEENKYANRGDLLYLWATDFKPEIWTHERVIFHYHIWKLVITTTDVDKQFLYVWLMNDREQIKKNTNGTTMVHVTKGNMEQRLFGFPSNEEQVKLGLFFKKFASIIDLHQQKIDKLQQIKKAYLQKMFI</sequence>
<organism evidence="5 6">
    <name type="scientific">Dellaglioa algida DSM 15638</name>
    <dbReference type="NCBI Taxonomy" id="1423719"/>
    <lineage>
        <taxon>Bacteria</taxon>
        <taxon>Bacillati</taxon>
        <taxon>Bacillota</taxon>
        <taxon>Bacilli</taxon>
        <taxon>Lactobacillales</taxon>
        <taxon>Lactobacillaceae</taxon>
        <taxon>Dellaglioa</taxon>
    </lineage>
</organism>
<dbReference type="Gene3D" id="3.90.220.20">
    <property type="entry name" value="DNA methylase specificity domains"/>
    <property type="match status" value="1"/>
</dbReference>
<proteinExistence type="inferred from homology"/>
<evidence type="ECO:0000313" key="6">
    <source>
        <dbReference type="Proteomes" id="UP000051450"/>
    </source>
</evidence>
<dbReference type="InterPro" id="IPR044946">
    <property type="entry name" value="Restrct_endonuc_typeI_TRD_sf"/>
</dbReference>
<evidence type="ECO:0000259" key="4">
    <source>
        <dbReference type="Pfam" id="PF01420"/>
    </source>
</evidence>
<accession>A0A0R1HFT2</accession>
<dbReference type="SUPFAM" id="SSF116734">
    <property type="entry name" value="DNA methylase specificity domain"/>
    <property type="match status" value="1"/>
</dbReference>
<evidence type="ECO:0000256" key="1">
    <source>
        <dbReference type="ARBA" id="ARBA00010923"/>
    </source>
</evidence>
<dbReference type="InterPro" id="IPR000055">
    <property type="entry name" value="Restrct_endonuc_typeI_TRD"/>
</dbReference>
<evidence type="ECO:0000256" key="3">
    <source>
        <dbReference type="ARBA" id="ARBA00023125"/>
    </source>
</evidence>
<keyword evidence="6" id="KW-1185">Reference proteome</keyword>
<feature type="domain" description="Type I restriction modification DNA specificity" evidence="4">
    <location>
        <begin position="20"/>
        <end position="187"/>
    </location>
</feature>
<keyword evidence="2" id="KW-0680">Restriction system</keyword>
<comment type="caution">
    <text evidence="5">The sequence shown here is derived from an EMBL/GenBank/DDBJ whole genome shotgun (WGS) entry which is preliminary data.</text>
</comment>
<dbReference type="Gene3D" id="1.10.287.1120">
    <property type="entry name" value="Bipartite methylase S protein"/>
    <property type="match status" value="1"/>
</dbReference>
<keyword evidence="3" id="KW-0238">DNA-binding</keyword>
<evidence type="ECO:0000313" key="5">
    <source>
        <dbReference type="EMBL" id="KRK45051.1"/>
    </source>
</evidence>
<dbReference type="CDD" id="cd17254">
    <property type="entry name" value="RMtype1_S_FclI-TRD1-CR1_like"/>
    <property type="match status" value="1"/>
</dbReference>
<dbReference type="EMBL" id="AZDI01000020">
    <property type="protein sequence ID" value="KRK45051.1"/>
    <property type="molecule type" value="Genomic_DNA"/>
</dbReference>
<dbReference type="PANTHER" id="PTHR30408">
    <property type="entry name" value="TYPE-1 RESTRICTION ENZYME ECOKI SPECIFICITY PROTEIN"/>
    <property type="match status" value="1"/>
</dbReference>
<dbReference type="GO" id="GO:0003677">
    <property type="term" value="F:DNA binding"/>
    <property type="evidence" value="ECO:0007669"/>
    <property type="project" value="UniProtKB-KW"/>
</dbReference>
<dbReference type="OrthoDB" id="9795776at2"/>
<dbReference type="Proteomes" id="UP000051450">
    <property type="component" value="Unassembled WGS sequence"/>
</dbReference>
<dbReference type="PANTHER" id="PTHR30408:SF12">
    <property type="entry name" value="TYPE I RESTRICTION ENZYME MJAVIII SPECIFICITY SUBUNIT"/>
    <property type="match status" value="1"/>
</dbReference>
<reference evidence="5 6" key="1">
    <citation type="journal article" date="2015" name="Genome Announc.">
        <title>Expanding the biotechnology potential of lactobacilli through comparative genomics of 213 strains and associated genera.</title>
        <authorList>
            <person name="Sun Z."/>
            <person name="Harris H.M."/>
            <person name="McCann A."/>
            <person name="Guo C."/>
            <person name="Argimon S."/>
            <person name="Zhang W."/>
            <person name="Yang X."/>
            <person name="Jeffery I.B."/>
            <person name="Cooney J.C."/>
            <person name="Kagawa T.F."/>
            <person name="Liu W."/>
            <person name="Song Y."/>
            <person name="Salvetti E."/>
            <person name="Wrobel A."/>
            <person name="Rasinkangas P."/>
            <person name="Parkhill J."/>
            <person name="Rea M.C."/>
            <person name="O'Sullivan O."/>
            <person name="Ritari J."/>
            <person name="Douillard F.P."/>
            <person name="Paul Ross R."/>
            <person name="Yang R."/>
            <person name="Briner A.E."/>
            <person name="Felis G.E."/>
            <person name="de Vos W.M."/>
            <person name="Barrangou R."/>
            <person name="Klaenhammer T.R."/>
            <person name="Caufield P.W."/>
            <person name="Cui Y."/>
            <person name="Zhang H."/>
            <person name="O'Toole P.W."/>
        </authorList>
    </citation>
    <scope>NUCLEOTIDE SEQUENCE [LARGE SCALE GENOMIC DNA]</scope>
    <source>
        <strain evidence="5 6">DSM 15638</strain>
    </source>
</reference>
<dbReference type="InterPro" id="IPR052021">
    <property type="entry name" value="Type-I_RS_S_subunit"/>
</dbReference>
<gene>
    <name evidence="5" type="ORF">FC66_GL000874</name>
</gene>
<evidence type="ECO:0000256" key="2">
    <source>
        <dbReference type="ARBA" id="ARBA00022747"/>
    </source>
</evidence>
<dbReference type="GO" id="GO:0009307">
    <property type="term" value="P:DNA restriction-modification system"/>
    <property type="evidence" value="ECO:0007669"/>
    <property type="project" value="UniProtKB-KW"/>
</dbReference>
<comment type="similarity">
    <text evidence="1">Belongs to the type-I restriction system S methylase family.</text>
</comment>
<dbReference type="STRING" id="1423719.FC66_GL000874"/>
<dbReference type="Pfam" id="PF01420">
    <property type="entry name" value="Methylase_S"/>
    <property type="match status" value="1"/>
</dbReference>